<feature type="region of interest" description="Disordered" evidence="1">
    <location>
        <begin position="1"/>
        <end position="44"/>
    </location>
</feature>
<keyword evidence="3" id="KW-1185">Reference proteome</keyword>
<dbReference type="GO" id="GO:0019005">
    <property type="term" value="C:SCF ubiquitin ligase complex"/>
    <property type="evidence" value="ECO:0007669"/>
    <property type="project" value="TreeGrafter"/>
</dbReference>
<dbReference type="STRING" id="195883.A0A482WRQ9"/>
<reference evidence="2 3" key="1">
    <citation type="journal article" date="2017" name="Gigascience">
        <title>Genome sequence of the small brown planthopper, Laodelphax striatellus.</title>
        <authorList>
            <person name="Zhu J."/>
            <person name="Jiang F."/>
            <person name="Wang X."/>
            <person name="Yang P."/>
            <person name="Bao Y."/>
            <person name="Zhao W."/>
            <person name="Wang W."/>
            <person name="Lu H."/>
            <person name="Wang Q."/>
            <person name="Cui N."/>
            <person name="Li J."/>
            <person name="Chen X."/>
            <person name="Luo L."/>
            <person name="Yu J."/>
            <person name="Kang L."/>
            <person name="Cui F."/>
        </authorList>
    </citation>
    <scope>NUCLEOTIDE SEQUENCE [LARGE SCALE GENOMIC DNA]</scope>
    <source>
        <strain evidence="2">Lst14</strain>
    </source>
</reference>
<dbReference type="OrthoDB" id="5955317at2759"/>
<dbReference type="FunCoup" id="A0A482WRQ9">
    <property type="interactions" value="107"/>
</dbReference>
<evidence type="ECO:0000313" key="3">
    <source>
        <dbReference type="Proteomes" id="UP000291343"/>
    </source>
</evidence>
<evidence type="ECO:0008006" key="4">
    <source>
        <dbReference type="Google" id="ProtNLM"/>
    </source>
</evidence>
<accession>A0A482WRQ9</accession>
<organism evidence="2 3">
    <name type="scientific">Laodelphax striatellus</name>
    <name type="common">Small brown planthopper</name>
    <name type="synonym">Delphax striatella</name>
    <dbReference type="NCBI Taxonomy" id="195883"/>
    <lineage>
        <taxon>Eukaryota</taxon>
        <taxon>Metazoa</taxon>
        <taxon>Ecdysozoa</taxon>
        <taxon>Arthropoda</taxon>
        <taxon>Hexapoda</taxon>
        <taxon>Insecta</taxon>
        <taxon>Pterygota</taxon>
        <taxon>Neoptera</taxon>
        <taxon>Paraneoptera</taxon>
        <taxon>Hemiptera</taxon>
        <taxon>Auchenorrhyncha</taxon>
        <taxon>Fulgoroidea</taxon>
        <taxon>Delphacidae</taxon>
        <taxon>Criomorphinae</taxon>
        <taxon>Laodelphax</taxon>
    </lineage>
</organism>
<dbReference type="InParanoid" id="A0A482WRQ9"/>
<feature type="compositionally biased region" description="Basic residues" evidence="1">
    <location>
        <begin position="1"/>
        <end position="10"/>
    </location>
</feature>
<evidence type="ECO:0000313" key="2">
    <source>
        <dbReference type="EMBL" id="RZF36295.1"/>
    </source>
</evidence>
<dbReference type="Proteomes" id="UP000291343">
    <property type="component" value="Unassembled WGS sequence"/>
</dbReference>
<protein>
    <recommendedName>
        <fullName evidence="4">Transmembrane protein 183</fullName>
    </recommendedName>
</protein>
<proteinExistence type="predicted"/>
<dbReference type="GO" id="GO:0031647">
    <property type="term" value="P:regulation of protein stability"/>
    <property type="evidence" value="ECO:0007669"/>
    <property type="project" value="TreeGrafter"/>
</dbReference>
<sequence>MTGKQRKSKRTNASNRSSIVGDVTLRDFANAESPRGREKKSNGSLLVTEVQRLQIDEEPQAVLIDSDDDLRNEKSQRKKKLVKKVMVNGGRTYPIDIWFILSKYIRPEDVCAFACICKSTHSVVCTVSFWMHLYKSFNSDIRKTPPLLKPERLILNRGLRVCVIRALYVMYKPLVERSKSKMIFEADPRQLIKATMCLLWHEKAKNNNWIYWFKLRKTDSSYSRTSSIYKNASEKVISVCSNPEEGCKYLKISCPSYNPPPMVLGQTLMSVLLTLDHSLRNRIQLVFGSGPRNVVDYNSTTFTLNPVTQIHVLDWWHPLYPYPQTSQVNTGDDSE</sequence>
<name>A0A482WRQ9_LAOST</name>
<evidence type="ECO:0000256" key="1">
    <source>
        <dbReference type="SAM" id="MobiDB-lite"/>
    </source>
</evidence>
<dbReference type="PANTHER" id="PTHR20988">
    <property type="entry name" value="TRANSMEMBRANE PROTEIN 183A-RELATED"/>
    <property type="match status" value="1"/>
</dbReference>
<dbReference type="AlphaFoldDB" id="A0A482WRQ9"/>
<dbReference type="PANTHER" id="PTHR20988:SF2">
    <property type="entry name" value="TRANSMEMBRANE PROTEIN 183A-RELATED"/>
    <property type="match status" value="1"/>
</dbReference>
<comment type="caution">
    <text evidence="2">The sequence shown here is derived from an EMBL/GenBank/DDBJ whole genome shotgun (WGS) entry which is preliminary data.</text>
</comment>
<dbReference type="InterPro" id="IPR026509">
    <property type="entry name" value="TMEM183"/>
</dbReference>
<gene>
    <name evidence="2" type="ORF">LSTR_LSTR006800</name>
</gene>
<dbReference type="EMBL" id="QKKF02026665">
    <property type="protein sequence ID" value="RZF36295.1"/>
    <property type="molecule type" value="Genomic_DNA"/>
</dbReference>